<evidence type="ECO:0000313" key="1">
    <source>
        <dbReference type="EMBL" id="KAL2636282.1"/>
    </source>
</evidence>
<reference evidence="1 2" key="1">
    <citation type="submission" date="2024-09" db="EMBL/GenBank/DDBJ databases">
        <title>Chromosome-scale assembly of Riccia fluitans.</title>
        <authorList>
            <person name="Paukszto L."/>
            <person name="Sawicki J."/>
            <person name="Karawczyk K."/>
            <person name="Piernik-Szablinska J."/>
            <person name="Szczecinska M."/>
            <person name="Mazdziarz M."/>
        </authorList>
    </citation>
    <scope>NUCLEOTIDE SEQUENCE [LARGE SCALE GENOMIC DNA]</scope>
    <source>
        <strain evidence="1">Rf_01</strain>
        <tissue evidence="1">Aerial parts of the thallus</tissue>
    </source>
</reference>
<comment type="caution">
    <text evidence="1">The sequence shown here is derived from an EMBL/GenBank/DDBJ whole genome shotgun (WGS) entry which is preliminary data.</text>
</comment>
<name>A0ABD1Z2U4_9MARC</name>
<keyword evidence="2" id="KW-1185">Reference proteome</keyword>
<sequence>MDRLWMKEYEQIPFHEFALSSEFAAKESFSDLWKIRTICNWWRRGSFMCADDEIMAEIQIVLCHLNDSFMLQKQEFV</sequence>
<dbReference type="Proteomes" id="UP001605036">
    <property type="component" value="Unassembled WGS sequence"/>
</dbReference>
<proteinExistence type="predicted"/>
<organism evidence="1 2">
    <name type="scientific">Riccia fluitans</name>
    <dbReference type="NCBI Taxonomy" id="41844"/>
    <lineage>
        <taxon>Eukaryota</taxon>
        <taxon>Viridiplantae</taxon>
        <taxon>Streptophyta</taxon>
        <taxon>Embryophyta</taxon>
        <taxon>Marchantiophyta</taxon>
        <taxon>Marchantiopsida</taxon>
        <taxon>Marchantiidae</taxon>
        <taxon>Marchantiales</taxon>
        <taxon>Ricciaceae</taxon>
        <taxon>Riccia</taxon>
    </lineage>
</organism>
<dbReference type="EMBL" id="JBHFFA010000003">
    <property type="protein sequence ID" value="KAL2636282.1"/>
    <property type="molecule type" value="Genomic_DNA"/>
</dbReference>
<protein>
    <submittedName>
        <fullName evidence="1">Uncharacterized protein</fullName>
    </submittedName>
</protein>
<accession>A0ABD1Z2U4</accession>
<gene>
    <name evidence="1" type="ORF">R1flu_007761</name>
</gene>
<evidence type="ECO:0000313" key="2">
    <source>
        <dbReference type="Proteomes" id="UP001605036"/>
    </source>
</evidence>
<dbReference type="AlphaFoldDB" id="A0ABD1Z2U4"/>